<dbReference type="InterPro" id="IPR025196">
    <property type="entry name" value="DUF4126"/>
</dbReference>
<dbReference type="Pfam" id="PF13548">
    <property type="entry name" value="DUF4126"/>
    <property type="match status" value="1"/>
</dbReference>
<accession>A0AAE4FRL9</accession>
<feature type="transmembrane region" description="Helical" evidence="1">
    <location>
        <begin position="46"/>
        <end position="64"/>
    </location>
</feature>
<protein>
    <submittedName>
        <fullName evidence="3">DUF4126 domain-containing protein</fullName>
    </submittedName>
</protein>
<keyword evidence="1" id="KW-0472">Membrane</keyword>
<dbReference type="EMBL" id="JAVMIP010000002">
    <property type="protein sequence ID" value="MDS3859735.1"/>
    <property type="molecule type" value="Genomic_DNA"/>
</dbReference>
<evidence type="ECO:0000313" key="4">
    <source>
        <dbReference type="Proteomes" id="UP001268256"/>
    </source>
</evidence>
<feature type="transmembrane region" description="Helical" evidence="1">
    <location>
        <begin position="98"/>
        <end position="122"/>
    </location>
</feature>
<keyword evidence="4" id="KW-1185">Reference proteome</keyword>
<name>A0AAE4FRL9_9CYAN</name>
<feature type="domain" description="DUF4126" evidence="2">
    <location>
        <begin position="4"/>
        <end position="169"/>
    </location>
</feature>
<dbReference type="AlphaFoldDB" id="A0AAE4FRL9"/>
<feature type="transmembrane region" description="Helical" evidence="1">
    <location>
        <begin position="71"/>
        <end position="92"/>
    </location>
</feature>
<comment type="caution">
    <text evidence="3">The sequence shown here is derived from an EMBL/GenBank/DDBJ whole genome shotgun (WGS) entry which is preliminary data.</text>
</comment>
<keyword evidence="1" id="KW-1133">Transmembrane helix</keyword>
<dbReference type="RefSeq" id="WP_322877042.1">
    <property type="nucleotide sequence ID" value="NZ_JAVMIP010000002.1"/>
</dbReference>
<evidence type="ECO:0000313" key="3">
    <source>
        <dbReference type="EMBL" id="MDS3859735.1"/>
    </source>
</evidence>
<dbReference type="Proteomes" id="UP001268256">
    <property type="component" value="Unassembled WGS sequence"/>
</dbReference>
<proteinExistence type="predicted"/>
<reference evidence="4" key="1">
    <citation type="submission" date="2023-07" db="EMBL/GenBank/DDBJ databases">
        <authorList>
            <person name="Luz R."/>
            <person name="Cordeiro R."/>
            <person name="Fonseca A."/>
            <person name="Goncalves V."/>
        </authorList>
    </citation>
    <scope>NUCLEOTIDE SEQUENCE [LARGE SCALE GENOMIC DNA]</scope>
    <source>
        <strain evidence="4">BACA0444</strain>
    </source>
</reference>
<evidence type="ECO:0000256" key="1">
    <source>
        <dbReference type="SAM" id="Phobius"/>
    </source>
</evidence>
<keyword evidence="1" id="KW-0812">Transmembrane</keyword>
<gene>
    <name evidence="3" type="ORF">RIF25_02825</name>
</gene>
<evidence type="ECO:0000259" key="2">
    <source>
        <dbReference type="Pfam" id="PF13548"/>
    </source>
</evidence>
<sequence length="182" mass="20025">MLELLAILSVSAAGGLRLALPLLVIGLVQGESLWSKVPILARFDPAWVVGVLAAWSGLELFIITHPWGQRFLMLIQLIFSPAVGAILGMTLADLTDTPVWLIGLIGGLLALLLQLVQVGWFFRLGKLPHWFIIGQDLLCILLVLFGVHAPKPGGLIALLLLWLAIRSAKDWRQQAYSRRVQR</sequence>
<organism evidence="3 4">
    <name type="scientific">Pseudocalidococcus azoricus BACA0444</name>
    <dbReference type="NCBI Taxonomy" id="2918990"/>
    <lineage>
        <taxon>Bacteria</taxon>
        <taxon>Bacillati</taxon>
        <taxon>Cyanobacteriota</taxon>
        <taxon>Cyanophyceae</taxon>
        <taxon>Acaryochloridales</taxon>
        <taxon>Thermosynechococcaceae</taxon>
        <taxon>Pseudocalidococcus</taxon>
        <taxon>Pseudocalidococcus azoricus</taxon>
    </lineage>
</organism>